<protein>
    <recommendedName>
        <fullName evidence="4">Transmembrane protein</fullName>
    </recommendedName>
</protein>
<sequence length="163" mass="18206">MACYVCVCVCMCLMNIWRALFYWNLFSVCVVVDDLYHFVQVAALNSCVVLRLHCSGICILLASRLRLSIHGCVDVEVVVVVVVVAAVVVLVLVLVLFLFFVLVIFLVVVLVVATVVPRDLKSSKLRPLVGQGAKNSWNFELPFWLAKWLESLPACGRKVCRYG</sequence>
<dbReference type="Proteomes" id="UP000626109">
    <property type="component" value="Unassembled WGS sequence"/>
</dbReference>
<feature type="transmembrane region" description="Helical" evidence="1">
    <location>
        <begin position="37"/>
        <end position="61"/>
    </location>
</feature>
<dbReference type="EMBL" id="CAJNNW010032787">
    <property type="protein sequence ID" value="CAE8715418.1"/>
    <property type="molecule type" value="Genomic_DNA"/>
</dbReference>
<proteinExistence type="predicted"/>
<feature type="transmembrane region" description="Helical" evidence="1">
    <location>
        <begin position="97"/>
        <end position="116"/>
    </location>
</feature>
<evidence type="ECO:0000313" key="2">
    <source>
        <dbReference type="EMBL" id="CAE8715418.1"/>
    </source>
</evidence>
<keyword evidence="1" id="KW-1133">Transmembrane helix</keyword>
<reference evidence="2" key="1">
    <citation type="submission" date="2021-02" db="EMBL/GenBank/DDBJ databases">
        <authorList>
            <person name="Dougan E. K."/>
            <person name="Rhodes N."/>
            <person name="Thang M."/>
            <person name="Chan C."/>
        </authorList>
    </citation>
    <scope>NUCLEOTIDE SEQUENCE</scope>
</reference>
<keyword evidence="1" id="KW-0812">Transmembrane</keyword>
<evidence type="ECO:0000313" key="3">
    <source>
        <dbReference type="Proteomes" id="UP000626109"/>
    </source>
</evidence>
<feature type="transmembrane region" description="Helical" evidence="1">
    <location>
        <begin position="73"/>
        <end position="91"/>
    </location>
</feature>
<evidence type="ECO:0008006" key="4">
    <source>
        <dbReference type="Google" id="ProtNLM"/>
    </source>
</evidence>
<dbReference type="AlphaFoldDB" id="A0A813KYY4"/>
<accession>A0A813KYY4</accession>
<gene>
    <name evidence="2" type="ORF">PGLA2088_LOCUS38533</name>
</gene>
<evidence type="ECO:0000256" key="1">
    <source>
        <dbReference type="SAM" id="Phobius"/>
    </source>
</evidence>
<keyword evidence="1" id="KW-0472">Membrane</keyword>
<organism evidence="2 3">
    <name type="scientific">Polarella glacialis</name>
    <name type="common">Dinoflagellate</name>
    <dbReference type="NCBI Taxonomy" id="89957"/>
    <lineage>
        <taxon>Eukaryota</taxon>
        <taxon>Sar</taxon>
        <taxon>Alveolata</taxon>
        <taxon>Dinophyceae</taxon>
        <taxon>Suessiales</taxon>
        <taxon>Suessiaceae</taxon>
        <taxon>Polarella</taxon>
    </lineage>
</organism>
<comment type="caution">
    <text evidence="2">The sequence shown here is derived from an EMBL/GenBank/DDBJ whole genome shotgun (WGS) entry which is preliminary data.</text>
</comment>
<name>A0A813KYY4_POLGL</name>